<dbReference type="Proteomes" id="UP000478052">
    <property type="component" value="Unassembled WGS sequence"/>
</dbReference>
<organism evidence="1 2">
    <name type="scientific">Aphis craccivora</name>
    <name type="common">Cowpea aphid</name>
    <dbReference type="NCBI Taxonomy" id="307492"/>
    <lineage>
        <taxon>Eukaryota</taxon>
        <taxon>Metazoa</taxon>
        <taxon>Ecdysozoa</taxon>
        <taxon>Arthropoda</taxon>
        <taxon>Hexapoda</taxon>
        <taxon>Insecta</taxon>
        <taxon>Pterygota</taxon>
        <taxon>Neoptera</taxon>
        <taxon>Paraneoptera</taxon>
        <taxon>Hemiptera</taxon>
        <taxon>Sternorrhyncha</taxon>
        <taxon>Aphidomorpha</taxon>
        <taxon>Aphidoidea</taxon>
        <taxon>Aphididae</taxon>
        <taxon>Aphidini</taxon>
        <taxon>Aphis</taxon>
        <taxon>Aphis</taxon>
    </lineage>
</organism>
<dbReference type="EMBL" id="VUJU01010877">
    <property type="protein sequence ID" value="KAF0712595.1"/>
    <property type="molecule type" value="Genomic_DNA"/>
</dbReference>
<comment type="caution">
    <text evidence="1">The sequence shown here is derived from an EMBL/GenBank/DDBJ whole genome shotgun (WGS) entry which is preliminary data.</text>
</comment>
<protein>
    <submittedName>
        <fullName evidence="1">Uncharacterized protein</fullName>
    </submittedName>
</protein>
<accession>A0A6G0VX50</accession>
<name>A0A6G0VX50_APHCR</name>
<evidence type="ECO:0000313" key="2">
    <source>
        <dbReference type="Proteomes" id="UP000478052"/>
    </source>
</evidence>
<reference evidence="1 2" key="1">
    <citation type="submission" date="2019-08" db="EMBL/GenBank/DDBJ databases">
        <title>Whole genome of Aphis craccivora.</title>
        <authorList>
            <person name="Voronova N.V."/>
            <person name="Shulinski R.S."/>
            <person name="Bandarenka Y.V."/>
            <person name="Zhorov D.G."/>
            <person name="Warner D."/>
        </authorList>
    </citation>
    <scope>NUCLEOTIDE SEQUENCE [LARGE SCALE GENOMIC DNA]</scope>
    <source>
        <strain evidence="1">180601</strain>
        <tissue evidence="1">Whole Body</tissue>
    </source>
</reference>
<keyword evidence="2" id="KW-1185">Reference proteome</keyword>
<gene>
    <name evidence="1" type="ORF">FWK35_00024505</name>
</gene>
<sequence>MYNLIRHVNGLRFENIYLYPKTSCHEKYVLLNKIIDGIRGLNLIIFSKGEQVIKPNLALKNSIFIFHNVILDNQSPNREFFTSGRHYGTSSILCMTKKYSKIKTVGVK</sequence>
<dbReference type="OrthoDB" id="7303727at2759"/>
<proteinExistence type="predicted"/>
<evidence type="ECO:0000313" key="1">
    <source>
        <dbReference type="EMBL" id="KAF0712595.1"/>
    </source>
</evidence>
<dbReference type="AlphaFoldDB" id="A0A6G0VX50"/>